<evidence type="ECO:0000256" key="7">
    <source>
        <dbReference type="SAM" id="MobiDB-lite"/>
    </source>
</evidence>
<dbReference type="InterPro" id="IPR032675">
    <property type="entry name" value="LRR_dom_sf"/>
</dbReference>
<evidence type="ECO:0000256" key="3">
    <source>
        <dbReference type="ARBA" id="ARBA00022737"/>
    </source>
</evidence>
<evidence type="ECO:0000256" key="5">
    <source>
        <dbReference type="ARBA" id="ARBA00023027"/>
    </source>
</evidence>
<dbReference type="GO" id="GO:0043531">
    <property type="term" value="F:ADP binding"/>
    <property type="evidence" value="ECO:0007669"/>
    <property type="project" value="InterPro"/>
</dbReference>
<accession>A0A445DCZ1</accession>
<gene>
    <name evidence="9" type="ORF">Ahy_A04g018148</name>
</gene>
<dbReference type="InterPro" id="IPR058192">
    <property type="entry name" value="WHD_ROQ1-like"/>
</dbReference>
<dbReference type="InterPro" id="IPR027417">
    <property type="entry name" value="P-loop_NTPase"/>
</dbReference>
<dbReference type="Gene3D" id="3.40.50.300">
    <property type="entry name" value="P-loop containing nucleotide triphosphate hydrolases"/>
    <property type="match status" value="1"/>
</dbReference>
<dbReference type="OrthoDB" id="1424312at2759"/>
<evidence type="ECO:0000313" key="9">
    <source>
        <dbReference type="EMBL" id="RYR61048.1"/>
    </source>
</evidence>
<sequence>MSTSSSGKKYDVFISFRGEDTRTGFTSHLRSALERQKIEIYIDTKMKRGEEVWPELSQAIKNSHMSIVVFSENYASSKWCLRELVQIMECRSKQEQVVIPVFYKTDPSHVRKQTGSYGEALANLEPDLRKDVPFQVEVSSWKKALNKAANLSGWDSNKYREDESQLVEDIVKDIRTKLYQKCPNKIEGVIGNDEVFKNLESLLKQHSVIGIWGMGGVGKTTIARALFAKHFPRYDSSCFLEGVREKFDKRGKTYLLDKLLSLLNEPIHSCDFEKSSSIKKKIRSSNVFIVLDDVSCVDQLEVLLQEVGDIHQRSRLIITTRDRNILQGWKVNEIYELKVLNNSDSLNLFSLHAFEKELPEEKFKDLSEKAVRYAGGLPLALKVFGRFLHTKNLKFWEDALRKIEKYPLDGVQRVLQVSFDGLDKQEKDIFLDIAFFFKGEDAELTKRMLSASGLNAECGIDILVNKALITISSNNKIRMHDLLQQVGWKIVSQECEDPSGRSRLRDREDVSDALQSEKEAPMVKGITLNSFEIDFDLSANAFNKMINLRFLRFGKSISWNVSHLELLKSISNKLVYFEWNGYPFKSLPPKFGAKLLFEIHLRDSNVEELWQQVQDLENLEKIDLSGCKKLMKLPNLSKAPKLKWVYLSGCESLCAIHVSDLSVDELVTLKMDGCKKLERLECKKHLPSLKEINLDGCLSLEEFSVTSDLLERLDLSNTGIKKLCSSIGRLHKLVWLNLEGLGLENLPDELSSLKSLKELKISSNESINKQKLHVLCSGLQALKILHLKQCDKLCELPDNISFLSQLNELRLDGSSVEKLPASIKGLQELEILSLKNCCKIQSLPELPPLIKEFWADNCTSLESVSTLMSFLGKMKGKDTLISLKKCTKLSEKSVEIIEECAQLIMMNDAFVNASNCYKYNTRVGVCFAGSRVPREFTYRRTESSSITIQLPEPSNCLGFIYCVVLSKGKSNVNIRCQCYSADSRKVGCSGILDGNIISDSADHVYVWYDAFHCRSILENHEVQLRFQFCETTDNGDNLVGLSSVKECGVQPIRISDLDSCLLSQELKKELTLELGKKLGLVLDIMQRYAEVESRFFLALENGWNIEISLMIEYAERLRAMSALLKKESNGVGTQMPNREGDQSGHFHVTF</sequence>
<proteinExistence type="predicted"/>
<keyword evidence="3" id="KW-0677">Repeat</keyword>
<dbReference type="PANTHER" id="PTHR11017">
    <property type="entry name" value="LEUCINE-RICH REPEAT-CONTAINING PROTEIN"/>
    <property type="match status" value="1"/>
</dbReference>
<dbReference type="SUPFAM" id="SSF52540">
    <property type="entry name" value="P-loop containing nucleoside triphosphate hydrolases"/>
    <property type="match status" value="1"/>
</dbReference>
<feature type="region of interest" description="Disordered" evidence="7">
    <location>
        <begin position="1130"/>
        <end position="1150"/>
    </location>
</feature>
<dbReference type="InterPro" id="IPR002182">
    <property type="entry name" value="NB-ARC"/>
</dbReference>
<dbReference type="InterPro" id="IPR000157">
    <property type="entry name" value="TIR_dom"/>
</dbReference>
<keyword evidence="10" id="KW-1185">Reference proteome</keyword>
<dbReference type="SMR" id="A0A445DCZ1"/>
<dbReference type="PANTHER" id="PTHR11017:SF562">
    <property type="entry name" value="ADP-RIBOSYL CYCLASE_CYCLIC ADP-RIBOSE HYDROLASE"/>
    <property type="match status" value="1"/>
</dbReference>
<dbReference type="FunFam" id="3.40.50.10140:FF:000007">
    <property type="entry name" value="Disease resistance protein (TIR-NBS-LRR class)"/>
    <property type="match status" value="1"/>
</dbReference>
<dbReference type="SUPFAM" id="SSF52200">
    <property type="entry name" value="Toll/Interleukin receptor TIR domain"/>
    <property type="match status" value="1"/>
</dbReference>
<dbReference type="STRING" id="3818.A0A445DCZ1"/>
<organism evidence="9 10">
    <name type="scientific">Arachis hypogaea</name>
    <name type="common">Peanut</name>
    <dbReference type="NCBI Taxonomy" id="3818"/>
    <lineage>
        <taxon>Eukaryota</taxon>
        <taxon>Viridiplantae</taxon>
        <taxon>Streptophyta</taxon>
        <taxon>Embryophyta</taxon>
        <taxon>Tracheophyta</taxon>
        <taxon>Spermatophyta</taxon>
        <taxon>Magnoliopsida</taxon>
        <taxon>eudicotyledons</taxon>
        <taxon>Gunneridae</taxon>
        <taxon>Pentapetalae</taxon>
        <taxon>rosids</taxon>
        <taxon>fabids</taxon>
        <taxon>Fabales</taxon>
        <taxon>Fabaceae</taxon>
        <taxon>Papilionoideae</taxon>
        <taxon>50 kb inversion clade</taxon>
        <taxon>dalbergioids sensu lato</taxon>
        <taxon>Dalbergieae</taxon>
        <taxon>Pterocarpus clade</taxon>
        <taxon>Arachis</taxon>
    </lineage>
</organism>
<dbReference type="EMBL" id="SDMP01000004">
    <property type="protein sequence ID" value="RYR61048.1"/>
    <property type="molecule type" value="Genomic_DNA"/>
</dbReference>
<dbReference type="Pfam" id="PF00931">
    <property type="entry name" value="NB-ARC"/>
    <property type="match status" value="1"/>
</dbReference>
<dbReference type="Gene3D" id="1.10.8.430">
    <property type="entry name" value="Helical domain of apoptotic protease-activating factors"/>
    <property type="match status" value="1"/>
</dbReference>
<name>A0A445DCZ1_ARAHY</name>
<comment type="caution">
    <text evidence="9">The sequence shown here is derived from an EMBL/GenBank/DDBJ whole genome shotgun (WGS) entry which is preliminary data.</text>
</comment>
<dbReference type="InterPro" id="IPR035897">
    <property type="entry name" value="Toll_tir_struct_dom_sf"/>
</dbReference>
<dbReference type="GO" id="GO:0061809">
    <property type="term" value="F:NAD+ nucleosidase activity, cyclic ADP-ribose generating"/>
    <property type="evidence" value="ECO:0007669"/>
    <property type="project" value="UniProtKB-EC"/>
</dbReference>
<keyword evidence="5" id="KW-0520">NAD</keyword>
<keyword evidence="4" id="KW-0378">Hydrolase</keyword>
<dbReference type="PROSITE" id="PS50104">
    <property type="entry name" value="TIR"/>
    <property type="match status" value="1"/>
</dbReference>
<dbReference type="InterPro" id="IPR045344">
    <property type="entry name" value="C-JID"/>
</dbReference>
<dbReference type="SUPFAM" id="SSF52058">
    <property type="entry name" value="L domain-like"/>
    <property type="match status" value="1"/>
</dbReference>
<dbReference type="EC" id="3.2.2.6" evidence="1"/>
<dbReference type="GO" id="GO:0006952">
    <property type="term" value="P:defense response"/>
    <property type="evidence" value="ECO:0007669"/>
    <property type="project" value="InterPro"/>
</dbReference>
<dbReference type="Gramene" id="arahy.Tifrunner.gnm2.ann2.Ah04g359600.1">
    <property type="protein sequence ID" value="arahy.Tifrunner.gnm2.ann2.Ah04g359600.1-CDS"/>
    <property type="gene ID" value="arahy.Tifrunner.gnm2.ann2.Ah04g359600"/>
</dbReference>
<dbReference type="Pfam" id="PF01582">
    <property type="entry name" value="TIR"/>
    <property type="match status" value="1"/>
</dbReference>
<dbReference type="SMART" id="SM00255">
    <property type="entry name" value="TIR"/>
    <property type="match status" value="1"/>
</dbReference>
<dbReference type="AlphaFoldDB" id="A0A445DCZ1"/>
<protein>
    <recommendedName>
        <fullName evidence="1">ADP-ribosyl cyclase/cyclic ADP-ribose hydrolase</fullName>
        <ecNumber evidence="1">3.2.2.6</ecNumber>
    </recommendedName>
</protein>
<reference evidence="9 10" key="1">
    <citation type="submission" date="2019-01" db="EMBL/GenBank/DDBJ databases">
        <title>Sequencing of cultivated peanut Arachis hypogaea provides insights into genome evolution and oil improvement.</title>
        <authorList>
            <person name="Chen X."/>
        </authorList>
    </citation>
    <scope>NUCLEOTIDE SEQUENCE [LARGE SCALE GENOMIC DNA]</scope>
    <source>
        <strain evidence="10">cv. Fuhuasheng</strain>
        <tissue evidence="9">Leaves</tissue>
    </source>
</reference>
<dbReference type="Gene3D" id="3.80.10.10">
    <property type="entry name" value="Ribonuclease Inhibitor"/>
    <property type="match status" value="2"/>
</dbReference>
<evidence type="ECO:0000256" key="2">
    <source>
        <dbReference type="ARBA" id="ARBA00022614"/>
    </source>
</evidence>
<dbReference type="Gene3D" id="3.40.50.10140">
    <property type="entry name" value="Toll/interleukin-1 receptor homology (TIR) domain"/>
    <property type="match status" value="1"/>
</dbReference>
<feature type="domain" description="TIR" evidence="8">
    <location>
        <begin position="8"/>
        <end position="178"/>
    </location>
</feature>
<dbReference type="Pfam" id="PF20160">
    <property type="entry name" value="C-JID"/>
    <property type="match status" value="1"/>
</dbReference>
<dbReference type="GO" id="GO:0007165">
    <property type="term" value="P:signal transduction"/>
    <property type="evidence" value="ECO:0007669"/>
    <property type="project" value="InterPro"/>
</dbReference>
<keyword evidence="2" id="KW-0433">Leucine-rich repeat</keyword>
<dbReference type="InterPro" id="IPR044974">
    <property type="entry name" value="Disease_R_plants"/>
</dbReference>
<evidence type="ECO:0000259" key="8">
    <source>
        <dbReference type="PROSITE" id="PS50104"/>
    </source>
</evidence>
<dbReference type="PRINTS" id="PR00364">
    <property type="entry name" value="DISEASERSIST"/>
</dbReference>
<evidence type="ECO:0000313" key="10">
    <source>
        <dbReference type="Proteomes" id="UP000289738"/>
    </source>
</evidence>
<evidence type="ECO:0000256" key="6">
    <source>
        <dbReference type="ARBA" id="ARBA00047304"/>
    </source>
</evidence>
<evidence type="ECO:0000256" key="1">
    <source>
        <dbReference type="ARBA" id="ARBA00011982"/>
    </source>
</evidence>
<evidence type="ECO:0000256" key="4">
    <source>
        <dbReference type="ARBA" id="ARBA00022801"/>
    </source>
</evidence>
<dbReference type="InterPro" id="IPR042197">
    <property type="entry name" value="Apaf_helical"/>
</dbReference>
<comment type="catalytic activity">
    <reaction evidence="6">
        <text>NAD(+) + H2O = ADP-D-ribose + nicotinamide + H(+)</text>
        <dbReference type="Rhea" id="RHEA:16301"/>
        <dbReference type="ChEBI" id="CHEBI:15377"/>
        <dbReference type="ChEBI" id="CHEBI:15378"/>
        <dbReference type="ChEBI" id="CHEBI:17154"/>
        <dbReference type="ChEBI" id="CHEBI:57540"/>
        <dbReference type="ChEBI" id="CHEBI:57967"/>
        <dbReference type="EC" id="3.2.2.6"/>
    </reaction>
    <physiologicalReaction direction="left-to-right" evidence="6">
        <dbReference type="Rhea" id="RHEA:16302"/>
    </physiologicalReaction>
</comment>
<dbReference type="Pfam" id="PF23282">
    <property type="entry name" value="WHD_ROQ1"/>
    <property type="match status" value="1"/>
</dbReference>
<dbReference type="Proteomes" id="UP000289738">
    <property type="component" value="Chromosome A04"/>
</dbReference>